<dbReference type="Pfam" id="PF01497">
    <property type="entry name" value="Peripla_BP_2"/>
    <property type="match status" value="1"/>
</dbReference>
<comment type="subcellular location">
    <subcellularLocation>
        <location evidence="1">Cell envelope</location>
    </subcellularLocation>
</comment>
<organism evidence="8 9">
    <name type="scientific">Microtetraspora glauca</name>
    <dbReference type="NCBI Taxonomy" id="1996"/>
    <lineage>
        <taxon>Bacteria</taxon>
        <taxon>Bacillati</taxon>
        <taxon>Actinomycetota</taxon>
        <taxon>Actinomycetes</taxon>
        <taxon>Streptosporangiales</taxon>
        <taxon>Streptosporangiaceae</taxon>
        <taxon>Microtetraspora</taxon>
    </lineage>
</organism>
<feature type="chain" id="PRO_5047065456" evidence="6">
    <location>
        <begin position="19"/>
        <end position="336"/>
    </location>
</feature>
<dbReference type="Proteomes" id="UP001551675">
    <property type="component" value="Unassembled WGS sequence"/>
</dbReference>
<dbReference type="SUPFAM" id="SSF53807">
    <property type="entry name" value="Helical backbone' metal receptor"/>
    <property type="match status" value="1"/>
</dbReference>
<dbReference type="CDD" id="cd01146">
    <property type="entry name" value="FhuD"/>
    <property type="match status" value="1"/>
</dbReference>
<name>A0ABV3GHR1_MICGL</name>
<feature type="domain" description="Fe/B12 periplasmic-binding" evidence="7">
    <location>
        <begin position="62"/>
        <end position="336"/>
    </location>
</feature>
<evidence type="ECO:0000256" key="3">
    <source>
        <dbReference type="ARBA" id="ARBA00022448"/>
    </source>
</evidence>
<evidence type="ECO:0000256" key="5">
    <source>
        <dbReference type="SAM" id="MobiDB-lite"/>
    </source>
</evidence>
<reference evidence="8 9" key="1">
    <citation type="submission" date="2024-06" db="EMBL/GenBank/DDBJ databases">
        <title>The Natural Products Discovery Center: Release of the First 8490 Sequenced Strains for Exploring Actinobacteria Biosynthetic Diversity.</title>
        <authorList>
            <person name="Kalkreuter E."/>
            <person name="Kautsar S.A."/>
            <person name="Yang D."/>
            <person name="Bader C.D."/>
            <person name="Teijaro C.N."/>
            <person name="Fluegel L."/>
            <person name="Davis C.M."/>
            <person name="Simpson J.R."/>
            <person name="Lauterbach L."/>
            <person name="Steele A.D."/>
            <person name="Gui C."/>
            <person name="Meng S."/>
            <person name="Li G."/>
            <person name="Viehrig K."/>
            <person name="Ye F."/>
            <person name="Su P."/>
            <person name="Kiefer A.F."/>
            <person name="Nichols A."/>
            <person name="Cepeda A.J."/>
            <person name="Yan W."/>
            <person name="Fan B."/>
            <person name="Jiang Y."/>
            <person name="Adhikari A."/>
            <person name="Zheng C.-J."/>
            <person name="Schuster L."/>
            <person name="Cowan T.M."/>
            <person name="Smanski M.J."/>
            <person name="Chevrette M.G."/>
            <person name="De Carvalho L.P.S."/>
            <person name="Shen B."/>
        </authorList>
    </citation>
    <scope>NUCLEOTIDE SEQUENCE [LARGE SCALE GENOMIC DNA]</scope>
    <source>
        <strain evidence="8 9">NPDC050100</strain>
    </source>
</reference>
<proteinExistence type="inferred from homology"/>
<evidence type="ECO:0000259" key="7">
    <source>
        <dbReference type="PROSITE" id="PS50983"/>
    </source>
</evidence>
<dbReference type="PANTHER" id="PTHR30532">
    <property type="entry name" value="IRON III DICITRATE-BINDING PERIPLASMIC PROTEIN"/>
    <property type="match status" value="1"/>
</dbReference>
<comment type="similarity">
    <text evidence="2">Belongs to the bacterial solute-binding protein 8 family.</text>
</comment>
<evidence type="ECO:0000256" key="1">
    <source>
        <dbReference type="ARBA" id="ARBA00004196"/>
    </source>
</evidence>
<sequence>MSFTRRAAAVLAAAIALAGVTACGSGGGETRDEAAAAPASSGAGRSVRHDGGTTEVPAKPQRIVSVSVTLTGHLLAMEAPLIASQATPPSPIVDSNGFFSQWSDVAVERGVQVAYKGFEPALEKIAGLRPDLIVGSASGADDASKVYDRLSEIAPTLIYRYDNLSWQDLTTKIGKALGLEAGAAKVIQSYDQHVSEVKAAIKAPEQEIALLRVNPTEIPVFTPVSAQGQLLTSLGLKVRELPPGLETTADQNEGGARADMVPVATENVTKAFGDASLFFVSHTKKDIDDAAAKPLWRDLPAVKDKRLYDLGLDSFRLDYYSATNVVDRVAGFFKGQ</sequence>
<feature type="region of interest" description="Disordered" evidence="5">
    <location>
        <begin position="27"/>
        <end position="57"/>
    </location>
</feature>
<keyword evidence="4 6" id="KW-0732">Signal</keyword>
<evidence type="ECO:0000256" key="2">
    <source>
        <dbReference type="ARBA" id="ARBA00008814"/>
    </source>
</evidence>
<feature type="signal peptide" evidence="6">
    <location>
        <begin position="1"/>
        <end position="18"/>
    </location>
</feature>
<dbReference type="PROSITE" id="PS51257">
    <property type="entry name" value="PROKAR_LIPOPROTEIN"/>
    <property type="match status" value="1"/>
</dbReference>
<keyword evidence="9" id="KW-1185">Reference proteome</keyword>
<gene>
    <name evidence="8" type="primary">fepB</name>
    <name evidence="8" type="ORF">AB0I59_21360</name>
</gene>
<comment type="caution">
    <text evidence="8">The sequence shown here is derived from an EMBL/GenBank/DDBJ whole genome shotgun (WGS) entry which is preliminary data.</text>
</comment>
<dbReference type="Gene3D" id="3.40.50.1980">
    <property type="entry name" value="Nitrogenase molybdenum iron protein domain"/>
    <property type="match status" value="2"/>
</dbReference>
<dbReference type="InterPro" id="IPR051313">
    <property type="entry name" value="Bact_iron-sidero_bind"/>
</dbReference>
<evidence type="ECO:0000313" key="8">
    <source>
        <dbReference type="EMBL" id="MEV0971185.1"/>
    </source>
</evidence>
<evidence type="ECO:0000256" key="6">
    <source>
        <dbReference type="SAM" id="SignalP"/>
    </source>
</evidence>
<accession>A0ABV3GHR1</accession>
<feature type="compositionally biased region" description="Low complexity" evidence="5">
    <location>
        <begin position="35"/>
        <end position="44"/>
    </location>
</feature>
<evidence type="ECO:0000256" key="4">
    <source>
        <dbReference type="ARBA" id="ARBA00022729"/>
    </source>
</evidence>
<dbReference type="PANTHER" id="PTHR30532:SF24">
    <property type="entry name" value="FERRIC ENTEROBACTIN-BINDING PERIPLASMIC PROTEIN FEPB"/>
    <property type="match status" value="1"/>
</dbReference>
<protein>
    <submittedName>
        <fullName evidence="8">Fe2+-enterobactin ABC transporter substrate-binding protein</fullName>
    </submittedName>
</protein>
<dbReference type="NCBIfam" id="NF008200">
    <property type="entry name" value="PRK10957.1"/>
    <property type="match status" value="1"/>
</dbReference>
<keyword evidence="3" id="KW-0813">Transport</keyword>
<evidence type="ECO:0000313" key="9">
    <source>
        <dbReference type="Proteomes" id="UP001551675"/>
    </source>
</evidence>
<dbReference type="InterPro" id="IPR002491">
    <property type="entry name" value="ABC_transptr_periplasmic_BD"/>
</dbReference>
<dbReference type="PROSITE" id="PS50983">
    <property type="entry name" value="FE_B12_PBP"/>
    <property type="match status" value="1"/>
</dbReference>
<dbReference type="RefSeq" id="WP_358135213.1">
    <property type="nucleotide sequence ID" value="NZ_JBFALK010000011.1"/>
</dbReference>
<dbReference type="EMBL" id="JBFALK010000011">
    <property type="protein sequence ID" value="MEV0971185.1"/>
    <property type="molecule type" value="Genomic_DNA"/>
</dbReference>